<evidence type="ECO:0000313" key="3">
    <source>
        <dbReference type="EMBL" id="AWX44175.1"/>
    </source>
</evidence>
<name>A0A2Z4LQP8_9FLAO</name>
<dbReference type="SUPFAM" id="SSF63411">
    <property type="entry name" value="LuxS/MPP-like metallohydrolase"/>
    <property type="match status" value="2"/>
</dbReference>
<gene>
    <name evidence="3" type="ORF">HME9304_01175</name>
</gene>
<evidence type="ECO:0000259" key="1">
    <source>
        <dbReference type="Pfam" id="PF00675"/>
    </source>
</evidence>
<dbReference type="PANTHER" id="PTHR11851">
    <property type="entry name" value="METALLOPROTEASE"/>
    <property type="match status" value="1"/>
</dbReference>
<dbReference type="InterPro" id="IPR007863">
    <property type="entry name" value="Peptidase_M16_C"/>
</dbReference>
<evidence type="ECO:0008006" key="5">
    <source>
        <dbReference type="Google" id="ProtNLM"/>
    </source>
</evidence>
<dbReference type="Pfam" id="PF05193">
    <property type="entry name" value="Peptidase_M16_C"/>
    <property type="match status" value="1"/>
</dbReference>
<keyword evidence="4" id="KW-1185">Reference proteome</keyword>
<dbReference type="InterPro" id="IPR011765">
    <property type="entry name" value="Pept_M16_N"/>
</dbReference>
<sequence>MKKYIILSLLSLFMMVSYGQIDRTKQPKPGPAPKINLQEPARFSLNNGLEVMVVENHKLPRVSMQLTIDNPPILQGNKAGVADLTSSLMGKGSKSIPKDEFYEEVDFLGATISIGDQSASARCLSKYFPRILELMADASINPNFTQDEFDKEKDKLLTGIKSQEKDVSAIATRVQLALAYGKNHPYGEITSEETVNNVRLADVEQHYRSYFVPANAYLVIIGDVDFNNVKELVTTYFTPWSKAVPPSFSYSKPTDAQYAQINFVDVPNAVQSEVAVQNITELKMKDEDYLDALLANRILGGGSQARLFKNLREDKGYTYGSYSSVRDNKYSPMRFSAYAEVRNVVTDSAVVQILGEIDNMITAPVSDEELKNAKAKYAGSFVMALEKPETIANYALNIETEDLPEDFYKTYLERIEAVTIADVQNAAQKYFSTDNARVVVTGKGSEVLENLEKVSFDGKKLPVLYYDKYANKTEKPDYEAAIPEGITVDAILAKYIEAIGGKEKLEAVESYAMIAEAEMQGMKLELEMKKTTKDQFMQDIKVMGNSMQKQVLDGDKGYMVAQGQRKDLSDEEIVKVKEESAAFPELNYLAAGNITLEGVEPVGDKKAYKLKITDAKSAFYDMETGLKLQEVRTEEVQGQQMINTLEYSDYKDVSGIKFPFKLSQTMGPQSFDFLVKEIKVNEGVSAADFE</sequence>
<organism evidence="3 4">
    <name type="scientific">Flagellimonas maritima</name>
    <dbReference type="NCBI Taxonomy" id="1383885"/>
    <lineage>
        <taxon>Bacteria</taxon>
        <taxon>Pseudomonadati</taxon>
        <taxon>Bacteroidota</taxon>
        <taxon>Flavobacteriia</taxon>
        <taxon>Flavobacteriales</taxon>
        <taxon>Flavobacteriaceae</taxon>
        <taxon>Flagellimonas</taxon>
    </lineage>
</organism>
<evidence type="ECO:0000313" key="4">
    <source>
        <dbReference type="Proteomes" id="UP000248536"/>
    </source>
</evidence>
<dbReference type="KEGG" id="spon:HME9304_01175"/>
<dbReference type="InterPro" id="IPR011249">
    <property type="entry name" value="Metalloenz_LuxS/M16"/>
</dbReference>
<feature type="domain" description="Peptidase M16 N-terminal" evidence="1">
    <location>
        <begin position="77"/>
        <end position="181"/>
    </location>
</feature>
<feature type="domain" description="Peptidase M16 C-terminal" evidence="2">
    <location>
        <begin position="198"/>
        <end position="376"/>
    </location>
</feature>
<evidence type="ECO:0000259" key="2">
    <source>
        <dbReference type="Pfam" id="PF05193"/>
    </source>
</evidence>
<dbReference type="EMBL" id="CP030104">
    <property type="protein sequence ID" value="AWX44175.1"/>
    <property type="molecule type" value="Genomic_DNA"/>
</dbReference>
<dbReference type="GO" id="GO:0046872">
    <property type="term" value="F:metal ion binding"/>
    <property type="evidence" value="ECO:0007669"/>
    <property type="project" value="InterPro"/>
</dbReference>
<proteinExistence type="predicted"/>
<accession>A0A2Z4LQP8</accession>
<dbReference type="Pfam" id="PF00675">
    <property type="entry name" value="Peptidase_M16"/>
    <property type="match status" value="1"/>
</dbReference>
<dbReference type="Gene3D" id="3.30.830.10">
    <property type="entry name" value="Metalloenzyme, LuxS/M16 peptidase-like"/>
    <property type="match status" value="2"/>
</dbReference>
<dbReference type="AlphaFoldDB" id="A0A2Z4LQP8"/>
<dbReference type="RefSeq" id="WP_112377672.1">
    <property type="nucleotide sequence ID" value="NZ_CP030104.1"/>
</dbReference>
<dbReference type="OrthoDB" id="9811314at2"/>
<dbReference type="PANTHER" id="PTHR11851:SF225">
    <property type="entry name" value="NON-PEPTIDASE HOMOLOG YMXG"/>
    <property type="match status" value="1"/>
</dbReference>
<protein>
    <recommendedName>
        <fullName evidence="5">Insulinase family protein</fullName>
    </recommendedName>
</protein>
<reference evidence="3 4" key="1">
    <citation type="submission" date="2018-06" db="EMBL/GenBank/DDBJ databases">
        <title>Spongiibacterium sp. HME9304 Genome sequencing and assembly.</title>
        <authorList>
            <person name="Kang H."/>
            <person name="Kim H."/>
            <person name="Joh K."/>
        </authorList>
    </citation>
    <scope>NUCLEOTIDE SEQUENCE [LARGE SCALE GENOMIC DNA]</scope>
    <source>
        <strain evidence="3 4">HME9304</strain>
    </source>
</reference>
<dbReference type="Proteomes" id="UP000248536">
    <property type="component" value="Chromosome"/>
</dbReference>
<dbReference type="InterPro" id="IPR050361">
    <property type="entry name" value="MPP/UQCRC_Complex"/>
</dbReference>